<sequence length="153" mass="17469">MRKILLYFFILLCSLNALAGKRIIKGQVLGEDGYPLPETSIVEKGTKNSVSTDLDGKFEIRVKNKKDNYLVVSFKECETKEVKLDKKEKFYTIILVDNAPSAELIINTGYISNQRRRGGYPDIKISEEVLARERRRIEKTATEVPVDGKNKEK</sequence>
<keyword evidence="2" id="KW-0121">Carboxypeptidase</keyword>
<dbReference type="Proteomes" id="UP000596202">
    <property type="component" value="Chromosome"/>
</dbReference>
<evidence type="ECO:0000313" key="3">
    <source>
        <dbReference type="Proteomes" id="UP000596202"/>
    </source>
</evidence>
<dbReference type="AlphaFoldDB" id="A0A9Q7EA52"/>
<protein>
    <submittedName>
        <fullName evidence="2">Carboxypeptidase-like regulatory domain-containing protein</fullName>
    </submittedName>
</protein>
<evidence type="ECO:0000256" key="1">
    <source>
        <dbReference type="SAM" id="SignalP"/>
    </source>
</evidence>
<evidence type="ECO:0000313" key="2">
    <source>
        <dbReference type="EMBL" id="QQU01997.1"/>
    </source>
</evidence>
<accession>A0A9Q7EA52</accession>
<dbReference type="EMBL" id="CP068108">
    <property type="protein sequence ID" value="QQU01997.1"/>
    <property type="molecule type" value="Genomic_DNA"/>
</dbReference>
<keyword evidence="2" id="KW-0378">Hydrolase</keyword>
<dbReference type="OrthoDB" id="9805434at2"/>
<keyword evidence="2" id="KW-0645">Protease</keyword>
<feature type="signal peptide" evidence="1">
    <location>
        <begin position="1"/>
        <end position="19"/>
    </location>
</feature>
<feature type="chain" id="PRO_5040435574" evidence="1">
    <location>
        <begin position="20"/>
        <end position="153"/>
    </location>
</feature>
<dbReference type="InterPro" id="IPR008969">
    <property type="entry name" value="CarboxyPept-like_regulatory"/>
</dbReference>
<dbReference type="Pfam" id="PF13715">
    <property type="entry name" value="CarbopepD_reg_2"/>
    <property type="match status" value="1"/>
</dbReference>
<proteinExistence type="predicted"/>
<dbReference type="RefSeq" id="WP_002991940.1">
    <property type="nucleotide sequence ID" value="NZ_CP139975.1"/>
</dbReference>
<gene>
    <name evidence="2" type="ORF">I6I88_06715</name>
</gene>
<reference evidence="2 3" key="1">
    <citation type="submission" date="2021-01" db="EMBL/GenBank/DDBJ databases">
        <title>FDA dAtabase for Regulatory Grade micrObial Sequences (FDA-ARGOS): Supporting development and validation of Infectious Disease Dx tests.</title>
        <authorList>
            <person name="Sproer C."/>
            <person name="Gronow S."/>
            <person name="Severitt S."/>
            <person name="Schroder I."/>
            <person name="Tallon L."/>
            <person name="Sadzewicz L."/>
            <person name="Zhao X."/>
            <person name="Boylan J."/>
            <person name="Ott S."/>
            <person name="Bowen H."/>
            <person name="Vavikolanu K."/>
            <person name="Mehta A."/>
            <person name="Aluvathingal J."/>
            <person name="Nadendla S."/>
            <person name="Lowell S."/>
            <person name="Myers T."/>
            <person name="Yan Y."/>
            <person name="Sichtig H."/>
        </authorList>
    </citation>
    <scope>NUCLEOTIDE SEQUENCE [LARGE SCALE GENOMIC DNA]</scope>
    <source>
        <strain evidence="2 3">FDAARGOS_1131</strain>
    </source>
</reference>
<keyword evidence="1" id="KW-0732">Signal</keyword>
<name>A0A9Q7EA52_MYROD</name>
<organism evidence="2 3">
    <name type="scientific">Myroides odoratus</name>
    <name type="common">Flavobacterium odoratum</name>
    <dbReference type="NCBI Taxonomy" id="256"/>
    <lineage>
        <taxon>Bacteria</taxon>
        <taxon>Pseudomonadati</taxon>
        <taxon>Bacteroidota</taxon>
        <taxon>Flavobacteriia</taxon>
        <taxon>Flavobacteriales</taxon>
        <taxon>Flavobacteriaceae</taxon>
        <taxon>Myroides</taxon>
    </lineage>
</organism>
<dbReference type="SUPFAM" id="SSF49464">
    <property type="entry name" value="Carboxypeptidase regulatory domain-like"/>
    <property type="match status" value="1"/>
</dbReference>
<dbReference type="GO" id="GO:0004180">
    <property type="term" value="F:carboxypeptidase activity"/>
    <property type="evidence" value="ECO:0007669"/>
    <property type="project" value="UniProtKB-KW"/>
</dbReference>